<evidence type="ECO:0000256" key="8">
    <source>
        <dbReference type="ARBA" id="ARBA00022741"/>
    </source>
</evidence>
<feature type="transmembrane region" description="Helical" evidence="18">
    <location>
        <begin position="382"/>
        <end position="401"/>
    </location>
</feature>
<feature type="transmembrane region" description="Helical" evidence="18">
    <location>
        <begin position="516"/>
        <end position="534"/>
    </location>
</feature>
<dbReference type="CDD" id="cd01425">
    <property type="entry name" value="RPS2"/>
    <property type="match status" value="1"/>
</dbReference>
<keyword evidence="14" id="KW-0636">Prenylation</keyword>
<dbReference type="EnsemblMetazoa" id="PPA25129.1">
    <property type="protein sequence ID" value="PPA25129.1"/>
    <property type="gene ID" value="WBGene00114683"/>
</dbReference>
<dbReference type="SUPFAM" id="SSF52313">
    <property type="entry name" value="Ribosomal protein S2"/>
    <property type="match status" value="1"/>
</dbReference>
<feature type="transmembrane region" description="Helical" evidence="18">
    <location>
        <begin position="486"/>
        <end position="509"/>
    </location>
</feature>
<dbReference type="Gene3D" id="3.40.50.10490">
    <property type="entry name" value="Glucose-6-phosphate isomerase like protein, domain 1"/>
    <property type="match status" value="1"/>
</dbReference>
<dbReference type="InterPro" id="IPR001865">
    <property type="entry name" value="Ribosomal_uS2"/>
</dbReference>
<dbReference type="SMART" id="SM00175">
    <property type="entry name" value="RAB"/>
    <property type="match status" value="1"/>
</dbReference>
<dbReference type="PRINTS" id="PR00395">
    <property type="entry name" value="RIBOSOMALS2"/>
</dbReference>
<dbReference type="Proteomes" id="UP000005239">
    <property type="component" value="Unassembled WGS sequence"/>
</dbReference>
<feature type="transmembrane region" description="Helical" evidence="18">
    <location>
        <begin position="540"/>
        <end position="559"/>
    </location>
</feature>
<evidence type="ECO:0000256" key="5">
    <source>
        <dbReference type="ARBA" id="ARBA00022475"/>
    </source>
</evidence>
<evidence type="ECO:0000256" key="7">
    <source>
        <dbReference type="ARBA" id="ARBA00022490"/>
    </source>
</evidence>
<evidence type="ECO:0000256" key="14">
    <source>
        <dbReference type="ARBA" id="ARBA00023289"/>
    </source>
</evidence>
<keyword evidence="6" id="KW-0488">Methylation</keyword>
<dbReference type="SMART" id="SM00173">
    <property type="entry name" value="RAS"/>
    <property type="match status" value="1"/>
</dbReference>
<proteinExistence type="inferred from homology"/>
<reference evidence="19" key="2">
    <citation type="submission" date="2022-06" db="UniProtKB">
        <authorList>
            <consortium name="EnsemblMetazoa"/>
        </authorList>
    </citation>
    <scope>IDENTIFICATION</scope>
    <source>
        <strain evidence="19">PS312</strain>
    </source>
</reference>
<dbReference type="InterPro" id="IPR036938">
    <property type="entry name" value="PAP2/HPO_sf"/>
</dbReference>
<evidence type="ECO:0000256" key="15">
    <source>
        <dbReference type="HAMAP-Rule" id="MF_03015"/>
    </source>
</evidence>
<evidence type="ECO:0000256" key="4">
    <source>
        <dbReference type="ARBA" id="ARBA00008344"/>
    </source>
</evidence>
<dbReference type="PANTHER" id="PTHR11489">
    <property type="entry name" value="40S RIBOSOMAL PROTEIN SA"/>
    <property type="match status" value="1"/>
</dbReference>
<evidence type="ECO:0000313" key="19">
    <source>
        <dbReference type="EnsemblMetazoa" id="PPA25129.1"/>
    </source>
</evidence>
<evidence type="ECO:0000256" key="10">
    <source>
        <dbReference type="ARBA" id="ARBA00023134"/>
    </source>
</evidence>
<dbReference type="CDD" id="cd01610">
    <property type="entry name" value="PAP2_like"/>
    <property type="match status" value="1"/>
</dbReference>
<keyword evidence="10" id="KW-0342">GTP-binding</keyword>
<evidence type="ECO:0000256" key="12">
    <source>
        <dbReference type="ARBA" id="ARBA00023274"/>
    </source>
</evidence>
<dbReference type="Gene3D" id="3.40.50.300">
    <property type="entry name" value="P-loop containing nucleotide triphosphate hydrolases"/>
    <property type="match status" value="1"/>
</dbReference>
<dbReference type="FunFam" id="3.40.50.300:FF:000080">
    <property type="entry name" value="Ras-like GTPase Ras1"/>
    <property type="match status" value="1"/>
</dbReference>
<dbReference type="InterPro" id="IPR005707">
    <property type="entry name" value="Ribosomal_uS2_euk/arc"/>
</dbReference>
<dbReference type="GO" id="GO:0002181">
    <property type="term" value="P:cytoplasmic translation"/>
    <property type="evidence" value="ECO:0000318"/>
    <property type="project" value="GO_Central"/>
</dbReference>
<dbReference type="FunFam" id="3.40.50.10490:FF:000012">
    <property type="entry name" value="40S ribosomal protein SA"/>
    <property type="match status" value="1"/>
</dbReference>
<accession>A0A2A6BAC6</accession>
<feature type="region of interest" description="Disordered" evidence="17">
    <location>
        <begin position="915"/>
        <end position="942"/>
    </location>
</feature>
<keyword evidence="11 18" id="KW-0472">Membrane</keyword>
<evidence type="ECO:0000256" key="18">
    <source>
        <dbReference type="SAM" id="Phobius"/>
    </source>
</evidence>
<dbReference type="SUPFAM" id="SSF52540">
    <property type="entry name" value="P-loop containing nucleoside triphosphate hydrolases"/>
    <property type="match status" value="1"/>
</dbReference>
<dbReference type="CDD" id="cd04145">
    <property type="entry name" value="M_R_Ras_like"/>
    <property type="match status" value="1"/>
</dbReference>
<dbReference type="NCBIfam" id="TIGR00231">
    <property type="entry name" value="small_GTP"/>
    <property type="match status" value="1"/>
</dbReference>
<protein>
    <recommendedName>
        <fullName evidence="15">Small ribosomal subunit protein uS2</fullName>
    </recommendedName>
</protein>
<keyword evidence="13" id="KW-0449">Lipoprotein</keyword>
<evidence type="ECO:0000256" key="16">
    <source>
        <dbReference type="RuleBase" id="RU003631"/>
    </source>
</evidence>
<dbReference type="Gene3D" id="1.20.144.10">
    <property type="entry name" value="Phosphatidic acid phosphatase type 2/haloperoxidase"/>
    <property type="match status" value="1"/>
</dbReference>
<dbReference type="PROSITE" id="PS51421">
    <property type="entry name" value="RAS"/>
    <property type="match status" value="1"/>
</dbReference>
<keyword evidence="18" id="KW-0812">Transmembrane</keyword>
<dbReference type="PROSITE" id="PS00963">
    <property type="entry name" value="RIBOSOMAL_S2_2"/>
    <property type="match status" value="1"/>
</dbReference>
<name>A0A2A6BAC6_PRIPA</name>
<feature type="transmembrane region" description="Helical" evidence="18">
    <location>
        <begin position="454"/>
        <end position="474"/>
    </location>
</feature>
<dbReference type="SMART" id="SM00014">
    <property type="entry name" value="acidPPc"/>
    <property type="match status" value="1"/>
</dbReference>
<dbReference type="Pfam" id="PF01569">
    <property type="entry name" value="PAP2"/>
    <property type="match status" value="1"/>
</dbReference>
<evidence type="ECO:0000256" key="11">
    <source>
        <dbReference type="ARBA" id="ARBA00023136"/>
    </source>
</evidence>
<sequence>MSSGYEPFALKEEDAMKLLATQAHIGTTNSDFQVESYVYKRRFDGVHVINLRKTWEKLLLAARAIAAIENPADIVVVSARPYAQRALLKFAAHTGATAIFGRFQPGCLTNQTQRNFKEPRLLVISDPRVDHQAVTEASYVNIPVISFVNTDSPMKLIDIGIPCNNKGEQSIGLMWWLLAREVLTLRGKISRQSGFVLEDKEIMPDLYFYRDPQEQEKEEAVEAAPIQEHAEYKDDSAVEGADAAFAAPDIKDWAAETANWQATAKPGEEASWGAAPAATHLSDPQLLRDYPLDVFPNWNINAGEPYYVKAPIDKLGDVAFHIRTHITALILAGNTATIFVQSFASPGLTKLAFAFSQLGFETFFFALTVVASWLFDARLGRLLAALLALCFFVSGSIKVALSLPRPPAPPAIRLSEEDRDWAWPSNHALVGTAFPWYIWLYASANYDLSVAQSCLLLTVLLTWNVGVAWSRIYLGVHSPCDVLGGWTLGVLILFVFGGFALKLDAAYVAAQTAGDYTWFVCLPLILLAIHPRAWPETQSYGEVVCVLSGTMMIWAGRYFRLGSDTPHLSLHEANAAAPAADYVLRMIVGVFFILLGRIIAKRITLAVVAGIYASLGLPYYSYSEMCKRLDTFQPTKRFTRRMRFRAIPGGKPEPPSDQIPYDIDLPTKAVVYSFVGFMVAEGCPAIFSLNRAFVATIFISGVISIDRLYISEMRARSVLFGTIDSAVYRASFAVMAHSSKRPPEVDDSKLPTYKLVVIGGGAVGKSSLTIQFFQKQFIDYYDPTIEDQYIQHCEVDGQTVIMDVLDTAGQEEFGAMREQYMRSGKGFLLVYSVTDRKSFEEAGRQVLRVKDKEEYPVLLVANKIDMVNQREVSQAEGKAMADELRLAYIETSAKDPPQNVDAAFHELVRIVKSFPSEGDEDHGGPSTTRSKNKKKKKDCSLM</sequence>
<dbReference type="InterPro" id="IPR005225">
    <property type="entry name" value="Small_GTP-bd"/>
</dbReference>
<comment type="function">
    <text evidence="15">Required for the assembly and/or stability of the 40S ribosomal subunit. Required for the processing of the 20S rRNA-precursor to mature 18S rRNA in a late step of the maturation of 40S ribosomal subunits.</text>
</comment>
<reference evidence="20" key="1">
    <citation type="journal article" date="2008" name="Nat. Genet.">
        <title>The Pristionchus pacificus genome provides a unique perspective on nematode lifestyle and parasitism.</title>
        <authorList>
            <person name="Dieterich C."/>
            <person name="Clifton S.W."/>
            <person name="Schuster L.N."/>
            <person name="Chinwalla A."/>
            <person name="Delehaunty K."/>
            <person name="Dinkelacker I."/>
            <person name="Fulton L."/>
            <person name="Fulton R."/>
            <person name="Godfrey J."/>
            <person name="Minx P."/>
            <person name="Mitreva M."/>
            <person name="Roeseler W."/>
            <person name="Tian H."/>
            <person name="Witte H."/>
            <person name="Yang S.P."/>
            <person name="Wilson R.K."/>
            <person name="Sommer R.J."/>
        </authorList>
    </citation>
    <scope>NUCLEOTIDE SEQUENCE [LARGE SCALE GENOMIC DNA]</scope>
    <source>
        <strain evidence="20">PS312</strain>
    </source>
</reference>
<keyword evidence="7 15" id="KW-0963">Cytoplasm</keyword>
<feature type="transmembrane region" description="Helical" evidence="18">
    <location>
        <begin position="579"/>
        <end position="599"/>
    </location>
</feature>
<comment type="subunit">
    <text evidence="15">Component of the small ribosomal subunit. Mature ribosomes consist of a small (40S) and a large (60S) subunit. The 40S subunit contains about 33 different proteins and 1 molecule of RNA (18S). The 60S subunit contains about 49 different proteins and 3 molecules of RNA (28S, 5.8S and 5S). Interacts with ribosomal protein S21.</text>
</comment>
<dbReference type="GO" id="GO:0003735">
    <property type="term" value="F:structural constituent of ribosome"/>
    <property type="evidence" value="ECO:0000318"/>
    <property type="project" value="GO_Central"/>
</dbReference>
<dbReference type="GO" id="GO:0005525">
    <property type="term" value="F:GTP binding"/>
    <property type="evidence" value="ECO:0007669"/>
    <property type="project" value="UniProtKB-KW"/>
</dbReference>
<dbReference type="Pfam" id="PF00318">
    <property type="entry name" value="Ribosomal_S2"/>
    <property type="match status" value="2"/>
</dbReference>
<dbReference type="InterPro" id="IPR027417">
    <property type="entry name" value="P-loop_NTPase"/>
</dbReference>
<dbReference type="HAMAP" id="MF_03015">
    <property type="entry name" value="Ribosomal_S2_euk"/>
    <property type="match status" value="1"/>
</dbReference>
<feature type="transmembrane region" description="Helical" evidence="18">
    <location>
        <begin position="351"/>
        <end position="375"/>
    </location>
</feature>
<dbReference type="PROSITE" id="PS51419">
    <property type="entry name" value="RAB"/>
    <property type="match status" value="1"/>
</dbReference>
<keyword evidence="5" id="KW-1003">Cell membrane</keyword>
<organism evidence="19 20">
    <name type="scientific">Pristionchus pacificus</name>
    <name type="common">Parasitic nematode worm</name>
    <dbReference type="NCBI Taxonomy" id="54126"/>
    <lineage>
        <taxon>Eukaryota</taxon>
        <taxon>Metazoa</taxon>
        <taxon>Ecdysozoa</taxon>
        <taxon>Nematoda</taxon>
        <taxon>Chromadorea</taxon>
        <taxon>Rhabditida</taxon>
        <taxon>Rhabditina</taxon>
        <taxon>Diplogasteromorpha</taxon>
        <taxon>Diplogasteroidea</taxon>
        <taxon>Neodiplogasteridae</taxon>
        <taxon>Pristionchus</taxon>
    </lineage>
</organism>
<dbReference type="PROSITE" id="PS00962">
    <property type="entry name" value="RIBOSOMAL_S2_1"/>
    <property type="match status" value="1"/>
</dbReference>
<feature type="transmembrane region" description="Helical" evidence="18">
    <location>
        <begin position="605"/>
        <end position="622"/>
    </location>
</feature>
<keyword evidence="20" id="KW-1185">Reference proteome</keyword>
<dbReference type="Pfam" id="PF00071">
    <property type="entry name" value="Ras"/>
    <property type="match status" value="1"/>
</dbReference>
<keyword evidence="9 15" id="KW-0689">Ribosomal protein</keyword>
<dbReference type="SUPFAM" id="SSF48317">
    <property type="entry name" value="Acid phosphatase/Vanadium-dependent haloperoxidase"/>
    <property type="match status" value="1"/>
</dbReference>
<evidence type="ECO:0000256" key="3">
    <source>
        <dbReference type="ARBA" id="ARBA00006242"/>
    </source>
</evidence>
<evidence type="ECO:0000256" key="13">
    <source>
        <dbReference type="ARBA" id="ARBA00023288"/>
    </source>
</evidence>
<comment type="similarity">
    <text evidence="3 15 16">Belongs to the universal ribosomal protein uS2 family.</text>
</comment>
<feature type="compositionally biased region" description="Basic residues" evidence="17">
    <location>
        <begin position="930"/>
        <end position="942"/>
    </location>
</feature>
<keyword evidence="18" id="KW-1133">Transmembrane helix</keyword>
<gene>
    <name evidence="19" type="primary">WBGene00114683</name>
</gene>
<evidence type="ECO:0000256" key="2">
    <source>
        <dbReference type="ARBA" id="ARBA00004496"/>
    </source>
</evidence>
<dbReference type="NCBIfam" id="TIGR01012">
    <property type="entry name" value="uS2_euk_arch"/>
    <property type="match status" value="1"/>
</dbReference>
<dbReference type="GO" id="GO:0003924">
    <property type="term" value="F:GTPase activity"/>
    <property type="evidence" value="ECO:0007669"/>
    <property type="project" value="InterPro"/>
</dbReference>
<evidence type="ECO:0000256" key="1">
    <source>
        <dbReference type="ARBA" id="ARBA00004193"/>
    </source>
</evidence>
<dbReference type="GO" id="GO:0000028">
    <property type="term" value="P:ribosomal small subunit assembly"/>
    <property type="evidence" value="ECO:0000318"/>
    <property type="project" value="GO_Central"/>
</dbReference>
<dbReference type="GO" id="GO:0005886">
    <property type="term" value="C:plasma membrane"/>
    <property type="evidence" value="ECO:0007669"/>
    <property type="project" value="UniProtKB-SubCell"/>
</dbReference>
<evidence type="ECO:0000313" key="20">
    <source>
        <dbReference type="Proteomes" id="UP000005239"/>
    </source>
</evidence>
<dbReference type="AlphaFoldDB" id="A0A2A6BAC6"/>
<dbReference type="SMART" id="SM00174">
    <property type="entry name" value="RHO"/>
    <property type="match status" value="1"/>
</dbReference>
<comment type="similarity">
    <text evidence="4">Belongs to the small GTPase superfamily. Ras family.</text>
</comment>
<dbReference type="InterPro" id="IPR018130">
    <property type="entry name" value="Ribosomal_uS2_CS"/>
</dbReference>
<keyword evidence="8" id="KW-0547">Nucleotide-binding</keyword>
<dbReference type="InterPro" id="IPR001806">
    <property type="entry name" value="Small_GTPase"/>
</dbReference>
<evidence type="ECO:0000256" key="6">
    <source>
        <dbReference type="ARBA" id="ARBA00022481"/>
    </source>
</evidence>
<evidence type="ECO:0000256" key="17">
    <source>
        <dbReference type="SAM" id="MobiDB-lite"/>
    </source>
</evidence>
<accession>A0A8R1UH27</accession>
<dbReference type="PROSITE" id="PS51420">
    <property type="entry name" value="RHO"/>
    <property type="match status" value="1"/>
</dbReference>
<dbReference type="InterPro" id="IPR027498">
    <property type="entry name" value="Ribosomal_uS2_euk"/>
</dbReference>
<comment type="subcellular location">
    <subcellularLocation>
        <location evidence="1">Cell membrane</location>
        <topology evidence="1">Lipid-anchor</topology>
    </subcellularLocation>
    <subcellularLocation>
        <location evidence="2 15">Cytoplasm</location>
    </subcellularLocation>
</comment>
<keyword evidence="12 15" id="KW-0687">Ribonucleoprotein</keyword>
<dbReference type="InterPro" id="IPR023591">
    <property type="entry name" value="Ribosomal_uS2_flav_dom_sf"/>
</dbReference>
<dbReference type="InterPro" id="IPR000326">
    <property type="entry name" value="PAP2/HPO"/>
</dbReference>
<evidence type="ECO:0000256" key="9">
    <source>
        <dbReference type="ARBA" id="ARBA00022980"/>
    </source>
</evidence>
<dbReference type="GO" id="GO:0022627">
    <property type="term" value="C:cytosolic small ribosomal subunit"/>
    <property type="evidence" value="ECO:0000318"/>
    <property type="project" value="GO_Central"/>
</dbReference>